<evidence type="ECO:0000256" key="3">
    <source>
        <dbReference type="ARBA" id="ARBA00022723"/>
    </source>
</evidence>
<evidence type="ECO:0000256" key="7">
    <source>
        <dbReference type="ARBA" id="ARBA00023027"/>
    </source>
</evidence>
<dbReference type="GO" id="GO:0005743">
    <property type="term" value="C:mitochondrial inner membrane"/>
    <property type="evidence" value="ECO:0007669"/>
    <property type="project" value="UniProtKB-ARBA"/>
</dbReference>
<protein>
    <submittedName>
        <fullName evidence="11">Uncharacterized protein</fullName>
    </submittedName>
</protein>
<evidence type="ECO:0000313" key="11">
    <source>
        <dbReference type="EMBL" id="OMJ67414.1"/>
    </source>
</evidence>
<evidence type="ECO:0000256" key="2">
    <source>
        <dbReference type="ARBA" id="ARBA00022714"/>
    </source>
</evidence>
<dbReference type="SUPFAM" id="SSF52833">
    <property type="entry name" value="Thioredoxin-like"/>
    <property type="match status" value="1"/>
</dbReference>
<proteinExistence type="inferred from homology"/>
<keyword evidence="4" id="KW-1278">Translocase</keyword>
<dbReference type="GO" id="GO:0098796">
    <property type="term" value="C:membrane protein complex"/>
    <property type="evidence" value="ECO:0007669"/>
    <property type="project" value="UniProtKB-ARBA"/>
</dbReference>
<reference evidence="11 12" key="1">
    <citation type="submission" date="2016-11" db="EMBL/GenBank/DDBJ databases">
        <title>The macronuclear genome of Stentor coeruleus: a giant cell with tiny introns.</title>
        <authorList>
            <person name="Slabodnick M."/>
            <person name="Ruby J.G."/>
            <person name="Reiff S.B."/>
            <person name="Swart E.C."/>
            <person name="Gosai S."/>
            <person name="Prabakaran S."/>
            <person name="Witkowska E."/>
            <person name="Larue G.E."/>
            <person name="Fisher S."/>
            <person name="Freeman R.M."/>
            <person name="Gunawardena J."/>
            <person name="Chu W."/>
            <person name="Stover N.A."/>
            <person name="Gregory B.D."/>
            <person name="Nowacki M."/>
            <person name="Derisi J."/>
            <person name="Roy S.W."/>
            <person name="Marshall W.F."/>
            <person name="Sood P."/>
        </authorList>
    </citation>
    <scope>NUCLEOTIDE SEQUENCE [LARGE SCALE GENOMIC DNA]</scope>
    <source>
        <strain evidence="11">WM001</strain>
    </source>
</reference>
<dbReference type="GO" id="GO:0051537">
    <property type="term" value="F:2 iron, 2 sulfur cluster binding"/>
    <property type="evidence" value="ECO:0007669"/>
    <property type="project" value="UniProtKB-KW"/>
</dbReference>
<feature type="binding site" evidence="9">
    <location>
        <position position="117"/>
    </location>
    <ligand>
        <name>[2Fe-2S] cluster</name>
        <dbReference type="ChEBI" id="CHEBI:190135"/>
    </ligand>
</feature>
<evidence type="ECO:0000256" key="6">
    <source>
        <dbReference type="ARBA" id="ARBA00023014"/>
    </source>
</evidence>
<dbReference type="FunFam" id="1.10.10.1590:FF:000001">
    <property type="entry name" value="NADH-quinone oxidoreductase subunit E"/>
    <property type="match status" value="1"/>
</dbReference>
<feature type="region of interest" description="Disordered" evidence="10">
    <location>
        <begin position="188"/>
        <end position="208"/>
    </location>
</feature>
<dbReference type="GO" id="GO:0046872">
    <property type="term" value="F:metal ion binding"/>
    <property type="evidence" value="ECO:0007669"/>
    <property type="project" value="UniProtKB-KW"/>
</dbReference>
<dbReference type="InterPro" id="IPR002023">
    <property type="entry name" value="NuoE-like"/>
</dbReference>
<evidence type="ECO:0000256" key="10">
    <source>
        <dbReference type="SAM" id="MobiDB-lite"/>
    </source>
</evidence>
<dbReference type="CDD" id="cd03064">
    <property type="entry name" value="TRX_Fd_NuoE"/>
    <property type="match status" value="1"/>
</dbReference>
<gene>
    <name evidence="11" type="ORF">SteCoe_35437</name>
</gene>
<dbReference type="FunFam" id="3.40.30.10:FF:000022">
    <property type="entry name" value="NADH dehydrogenase flavoprotein 2, mitochondrial"/>
    <property type="match status" value="1"/>
</dbReference>
<dbReference type="Gene3D" id="1.10.10.1590">
    <property type="entry name" value="NADH-quinone oxidoreductase subunit E"/>
    <property type="match status" value="1"/>
</dbReference>
<dbReference type="GO" id="GO:1902494">
    <property type="term" value="C:catalytic complex"/>
    <property type="evidence" value="ECO:0007669"/>
    <property type="project" value="UniProtKB-ARBA"/>
</dbReference>
<dbReference type="InterPro" id="IPR041921">
    <property type="entry name" value="NuoE_N"/>
</dbReference>
<dbReference type="GO" id="GO:0006120">
    <property type="term" value="P:mitochondrial electron transport, NADH to ubiquinone"/>
    <property type="evidence" value="ECO:0007669"/>
    <property type="project" value="UniProtKB-ARBA"/>
</dbReference>
<keyword evidence="7" id="KW-0520">NAD</keyword>
<dbReference type="EMBL" id="MPUH01001503">
    <property type="protein sequence ID" value="OMJ67414.1"/>
    <property type="molecule type" value="Genomic_DNA"/>
</dbReference>
<evidence type="ECO:0000256" key="9">
    <source>
        <dbReference type="PIRSR" id="PIRSR000216-1"/>
    </source>
</evidence>
<dbReference type="GO" id="GO:0008137">
    <property type="term" value="F:NADH dehydrogenase (ubiquinone) activity"/>
    <property type="evidence" value="ECO:0007669"/>
    <property type="project" value="UniProtKB-ARBA"/>
</dbReference>
<name>A0A1R2ASA9_9CILI</name>
<dbReference type="PANTHER" id="PTHR10371:SF3">
    <property type="entry name" value="NADH DEHYDROGENASE [UBIQUINONE] FLAVOPROTEIN 2, MITOCHONDRIAL"/>
    <property type="match status" value="1"/>
</dbReference>
<evidence type="ECO:0000256" key="5">
    <source>
        <dbReference type="ARBA" id="ARBA00023004"/>
    </source>
</evidence>
<keyword evidence="2 9" id="KW-0001">2Fe-2S</keyword>
<feature type="region of interest" description="Disordered" evidence="10">
    <location>
        <begin position="233"/>
        <end position="257"/>
    </location>
</feature>
<organism evidence="11 12">
    <name type="scientific">Stentor coeruleus</name>
    <dbReference type="NCBI Taxonomy" id="5963"/>
    <lineage>
        <taxon>Eukaryota</taxon>
        <taxon>Sar</taxon>
        <taxon>Alveolata</taxon>
        <taxon>Ciliophora</taxon>
        <taxon>Postciliodesmatophora</taxon>
        <taxon>Heterotrichea</taxon>
        <taxon>Heterotrichida</taxon>
        <taxon>Stentoridae</taxon>
        <taxon>Stentor</taxon>
    </lineage>
</organism>
<evidence type="ECO:0000313" key="12">
    <source>
        <dbReference type="Proteomes" id="UP000187209"/>
    </source>
</evidence>
<dbReference type="PIRSF" id="PIRSF000216">
    <property type="entry name" value="NADH_DH_24kDa"/>
    <property type="match status" value="1"/>
</dbReference>
<evidence type="ECO:0000256" key="1">
    <source>
        <dbReference type="ARBA" id="ARBA00010643"/>
    </source>
</evidence>
<sequence length="257" mass="29167">MLYRVIRRTLSATLSTHRQTAYNNQDTPFDFTEANYKEVDSILAKYPPQYKRSAMINLLYLAQKQCNGWVPLAAMNKISKILEVSEMDVYEVASFFTMFNREPVGKYHLQVCGTTPCMVRGAREIIKTIENECHILKNQTSKDGLFTLTEVECLGACVNAPMIQVNGEEVYEDLTPETMKNLLDMWKAGKEPNVGPQNGRKNSEGPMGRTCLKCEPQAAQFRDFAKVKEDYANKKAEEAKKAEAKKAEEAKKAQEKK</sequence>
<dbReference type="GO" id="GO:0003954">
    <property type="term" value="F:NADH dehydrogenase activity"/>
    <property type="evidence" value="ECO:0007669"/>
    <property type="project" value="TreeGrafter"/>
</dbReference>
<dbReference type="OrthoDB" id="10254187at2759"/>
<feature type="binding site" evidence="9">
    <location>
        <position position="157"/>
    </location>
    <ligand>
        <name>[2Fe-2S] cluster</name>
        <dbReference type="ChEBI" id="CHEBI:190135"/>
    </ligand>
</feature>
<dbReference type="AlphaFoldDB" id="A0A1R2ASA9"/>
<dbReference type="InterPro" id="IPR042128">
    <property type="entry name" value="NuoE_dom"/>
</dbReference>
<comment type="cofactor">
    <cofactor evidence="9">
        <name>[2Fe-2S] cluster</name>
        <dbReference type="ChEBI" id="CHEBI:190135"/>
    </cofactor>
    <text evidence="9">Binds 1 [2Fe-2S] cluster.</text>
</comment>
<evidence type="ECO:0000256" key="4">
    <source>
        <dbReference type="ARBA" id="ARBA00022967"/>
    </source>
</evidence>
<keyword evidence="6 9" id="KW-0411">Iron-sulfur</keyword>
<dbReference type="Gene3D" id="3.40.30.10">
    <property type="entry name" value="Glutaredoxin"/>
    <property type="match status" value="1"/>
</dbReference>
<dbReference type="NCBIfam" id="TIGR01958">
    <property type="entry name" value="nuoE_fam"/>
    <property type="match status" value="1"/>
</dbReference>
<feature type="binding site" evidence="9">
    <location>
        <position position="112"/>
    </location>
    <ligand>
        <name>[2Fe-2S] cluster</name>
        <dbReference type="ChEBI" id="CHEBI:190135"/>
    </ligand>
</feature>
<dbReference type="Pfam" id="PF01257">
    <property type="entry name" value="2Fe-2S_thioredx"/>
    <property type="match status" value="1"/>
</dbReference>
<accession>A0A1R2ASA9</accession>
<comment type="similarity">
    <text evidence="1">Belongs to the complex I 24 kDa subunit family.</text>
</comment>
<dbReference type="PROSITE" id="PS01099">
    <property type="entry name" value="COMPLEX1_24K"/>
    <property type="match status" value="1"/>
</dbReference>
<comment type="caution">
    <text evidence="11">The sequence shown here is derived from an EMBL/GenBank/DDBJ whole genome shotgun (WGS) entry which is preliminary data.</text>
</comment>
<feature type="binding site" evidence="9">
    <location>
        <position position="153"/>
    </location>
    <ligand>
        <name>[2Fe-2S] cluster</name>
        <dbReference type="ChEBI" id="CHEBI:190135"/>
    </ligand>
</feature>
<comment type="cofactor">
    <cofactor evidence="8">
        <name>[2Fe-2S] cluster</name>
        <dbReference type="ChEBI" id="CHEBI:190135"/>
    </cofactor>
</comment>
<evidence type="ECO:0000256" key="8">
    <source>
        <dbReference type="ARBA" id="ARBA00034078"/>
    </source>
</evidence>
<dbReference type="InterPro" id="IPR036249">
    <property type="entry name" value="Thioredoxin-like_sf"/>
</dbReference>
<keyword evidence="12" id="KW-1185">Reference proteome</keyword>
<keyword evidence="3 9" id="KW-0479">Metal-binding</keyword>
<dbReference type="Proteomes" id="UP000187209">
    <property type="component" value="Unassembled WGS sequence"/>
</dbReference>
<dbReference type="PANTHER" id="PTHR10371">
    <property type="entry name" value="NADH DEHYDROGENASE UBIQUINONE FLAVOPROTEIN 2, MITOCHONDRIAL"/>
    <property type="match status" value="1"/>
</dbReference>
<keyword evidence="5 9" id="KW-0408">Iron</keyword>